<dbReference type="AlphaFoldDB" id="A0A7C2NA78"/>
<feature type="domain" description="PpiC" evidence="2">
    <location>
        <begin position="145"/>
        <end position="234"/>
    </location>
</feature>
<dbReference type="PANTHER" id="PTHR47245">
    <property type="entry name" value="PEPTIDYLPROLYL ISOMERASE"/>
    <property type="match status" value="1"/>
</dbReference>
<dbReference type="GO" id="GO:0003755">
    <property type="term" value="F:peptidyl-prolyl cis-trans isomerase activity"/>
    <property type="evidence" value="ECO:0007669"/>
    <property type="project" value="UniProtKB-KW"/>
</dbReference>
<dbReference type="SUPFAM" id="SSF109998">
    <property type="entry name" value="Triger factor/SurA peptide-binding domain-like"/>
    <property type="match status" value="1"/>
</dbReference>
<keyword evidence="1" id="KW-0413">Isomerase</keyword>
<dbReference type="PROSITE" id="PS50198">
    <property type="entry name" value="PPIC_PPIASE_2"/>
    <property type="match status" value="1"/>
</dbReference>
<evidence type="ECO:0000256" key="1">
    <source>
        <dbReference type="PROSITE-ProRule" id="PRU00278"/>
    </source>
</evidence>
<sequence>MRELRSCAGVFSRWVVAFATLAAVRQQSLVGGLLLATACHRGPGPLAEVAGKTITLNDVHQAVERVAERPASQVAPELVAQVFVDLLETEVVLAASQNPGDRALAEPQRSQRARELLVQLCPPPPPPSDQEVQSALAQESGGEVKERVFLRQLILASKAQAQEARERLARREDFLALSRELSRAPNAATGGAIGWVEKGQLPPEFEAAIGGLDVGQYSQPVQSPAGWHVFYVEKKQQGPDPTTTESVRQRLLAQKVEEARNRCLKELARKLEVKVFCQDAPFPCRNPFGEEP</sequence>
<evidence type="ECO:0000313" key="3">
    <source>
        <dbReference type="EMBL" id="HET46666.1"/>
    </source>
</evidence>
<organism evidence="3">
    <name type="scientific">Thermoanaerobaculum aquaticum</name>
    <dbReference type="NCBI Taxonomy" id="1312852"/>
    <lineage>
        <taxon>Bacteria</taxon>
        <taxon>Pseudomonadati</taxon>
        <taxon>Acidobacteriota</taxon>
        <taxon>Thermoanaerobaculia</taxon>
        <taxon>Thermoanaerobaculales</taxon>
        <taxon>Thermoanaerobaculaceae</taxon>
        <taxon>Thermoanaerobaculum</taxon>
    </lineage>
</organism>
<dbReference type="Gene3D" id="3.10.50.40">
    <property type="match status" value="1"/>
</dbReference>
<evidence type="ECO:0000259" key="2">
    <source>
        <dbReference type="PROSITE" id="PS50198"/>
    </source>
</evidence>
<proteinExistence type="predicted"/>
<dbReference type="InterPro" id="IPR050245">
    <property type="entry name" value="PrsA_foldase"/>
</dbReference>
<keyword evidence="1" id="KW-0697">Rotamase</keyword>
<dbReference type="Pfam" id="PF00639">
    <property type="entry name" value="Rotamase"/>
    <property type="match status" value="1"/>
</dbReference>
<protein>
    <recommendedName>
        <fullName evidence="2">PpiC domain-containing protein</fullName>
    </recommendedName>
</protein>
<accession>A0A7C2NA78</accession>
<dbReference type="EMBL" id="DSMR01000043">
    <property type="protein sequence ID" value="HET46666.1"/>
    <property type="molecule type" value="Genomic_DNA"/>
</dbReference>
<dbReference type="InterPro" id="IPR000297">
    <property type="entry name" value="PPIase_PpiC"/>
</dbReference>
<gene>
    <name evidence="3" type="ORF">ENQ31_00655</name>
</gene>
<dbReference type="InterPro" id="IPR027304">
    <property type="entry name" value="Trigger_fact/SurA_dom_sf"/>
</dbReference>
<dbReference type="SUPFAM" id="SSF54534">
    <property type="entry name" value="FKBP-like"/>
    <property type="match status" value="1"/>
</dbReference>
<dbReference type="PANTHER" id="PTHR47245:SF2">
    <property type="entry name" value="PEPTIDYL-PROLYL CIS-TRANS ISOMERASE HP_0175-RELATED"/>
    <property type="match status" value="1"/>
</dbReference>
<reference evidence="3" key="1">
    <citation type="journal article" date="2020" name="mSystems">
        <title>Genome- and Community-Level Interaction Insights into Carbon Utilization and Element Cycling Functions of Hydrothermarchaeota in Hydrothermal Sediment.</title>
        <authorList>
            <person name="Zhou Z."/>
            <person name="Liu Y."/>
            <person name="Xu W."/>
            <person name="Pan J."/>
            <person name="Luo Z.H."/>
            <person name="Li M."/>
        </authorList>
    </citation>
    <scope>NUCLEOTIDE SEQUENCE [LARGE SCALE GENOMIC DNA]</scope>
    <source>
        <strain evidence="3">SpSt-299</strain>
    </source>
</reference>
<comment type="caution">
    <text evidence="3">The sequence shown here is derived from an EMBL/GenBank/DDBJ whole genome shotgun (WGS) entry which is preliminary data.</text>
</comment>
<name>A0A7C2NA78_9BACT</name>
<dbReference type="InterPro" id="IPR046357">
    <property type="entry name" value="PPIase_dom_sf"/>
</dbReference>